<organism evidence="1 2">
    <name type="scientific">Rhynocoris fuscipes</name>
    <dbReference type="NCBI Taxonomy" id="488301"/>
    <lineage>
        <taxon>Eukaryota</taxon>
        <taxon>Metazoa</taxon>
        <taxon>Ecdysozoa</taxon>
        <taxon>Arthropoda</taxon>
        <taxon>Hexapoda</taxon>
        <taxon>Insecta</taxon>
        <taxon>Pterygota</taxon>
        <taxon>Neoptera</taxon>
        <taxon>Paraneoptera</taxon>
        <taxon>Hemiptera</taxon>
        <taxon>Heteroptera</taxon>
        <taxon>Panheteroptera</taxon>
        <taxon>Cimicomorpha</taxon>
        <taxon>Reduviidae</taxon>
        <taxon>Harpactorinae</taxon>
        <taxon>Harpactorini</taxon>
        <taxon>Rhynocoris</taxon>
    </lineage>
</organism>
<protein>
    <submittedName>
        <fullName evidence="1">Uncharacterized protein</fullName>
    </submittedName>
</protein>
<comment type="caution">
    <text evidence="1">The sequence shown here is derived from an EMBL/GenBank/DDBJ whole genome shotgun (WGS) entry which is preliminary data.</text>
</comment>
<dbReference type="Proteomes" id="UP001461498">
    <property type="component" value="Unassembled WGS sequence"/>
</dbReference>
<dbReference type="AlphaFoldDB" id="A0AAW1CI64"/>
<gene>
    <name evidence="1" type="ORF">O3M35_004461</name>
</gene>
<proteinExistence type="predicted"/>
<evidence type="ECO:0000313" key="2">
    <source>
        <dbReference type="Proteomes" id="UP001461498"/>
    </source>
</evidence>
<accession>A0AAW1CI64</accession>
<name>A0AAW1CI64_9HEMI</name>
<dbReference type="EMBL" id="JAPXFL010000015">
    <property type="protein sequence ID" value="KAK9497084.1"/>
    <property type="molecule type" value="Genomic_DNA"/>
</dbReference>
<sequence>MCACPFSLNAARSSHHISATDIASASCISDTLSEEDDEHHQLTLNNLNKAISFIINPSNSDLKNALQLLLQDEHQYQEIL</sequence>
<reference evidence="1 2" key="1">
    <citation type="submission" date="2022-12" db="EMBL/GenBank/DDBJ databases">
        <title>Chromosome-level genome assembly of true bugs.</title>
        <authorList>
            <person name="Ma L."/>
            <person name="Li H."/>
        </authorList>
    </citation>
    <scope>NUCLEOTIDE SEQUENCE [LARGE SCALE GENOMIC DNA]</scope>
    <source>
        <strain evidence="1">Lab_2022b</strain>
    </source>
</reference>
<keyword evidence="2" id="KW-1185">Reference proteome</keyword>
<evidence type="ECO:0000313" key="1">
    <source>
        <dbReference type="EMBL" id="KAK9497084.1"/>
    </source>
</evidence>